<feature type="non-terminal residue" evidence="1">
    <location>
        <position position="213"/>
    </location>
</feature>
<dbReference type="InterPro" id="IPR012337">
    <property type="entry name" value="RNaseH-like_sf"/>
</dbReference>
<dbReference type="EMBL" id="KV426432">
    <property type="protein sequence ID" value="KZV80953.1"/>
    <property type="molecule type" value="Genomic_DNA"/>
</dbReference>
<dbReference type="SUPFAM" id="SSF53098">
    <property type="entry name" value="Ribonuclease H-like"/>
    <property type="match status" value="1"/>
</dbReference>
<dbReference type="GO" id="GO:0003676">
    <property type="term" value="F:nucleic acid binding"/>
    <property type="evidence" value="ECO:0007669"/>
    <property type="project" value="InterPro"/>
</dbReference>
<dbReference type="AlphaFoldDB" id="A0A165BNC6"/>
<dbReference type="Proteomes" id="UP000077266">
    <property type="component" value="Unassembled WGS sequence"/>
</dbReference>
<name>A0A165BNC6_EXIGL</name>
<evidence type="ECO:0000313" key="1">
    <source>
        <dbReference type="EMBL" id="KZV80953.1"/>
    </source>
</evidence>
<organism evidence="1 2">
    <name type="scientific">Exidia glandulosa HHB12029</name>
    <dbReference type="NCBI Taxonomy" id="1314781"/>
    <lineage>
        <taxon>Eukaryota</taxon>
        <taxon>Fungi</taxon>
        <taxon>Dikarya</taxon>
        <taxon>Basidiomycota</taxon>
        <taxon>Agaricomycotina</taxon>
        <taxon>Agaricomycetes</taxon>
        <taxon>Auriculariales</taxon>
        <taxon>Exidiaceae</taxon>
        <taxon>Exidia</taxon>
    </lineage>
</organism>
<feature type="non-terminal residue" evidence="1">
    <location>
        <position position="1"/>
    </location>
</feature>
<keyword evidence="2" id="KW-1185">Reference proteome</keyword>
<dbReference type="OrthoDB" id="444848at2759"/>
<sequence length="213" mass="24584">LADTYGIYHIRISGYNSQANGIVERKHFDVRESILKMVHNEPNKWPTVVHSVFWAERVTIKRSTGMSPYYMAHGIEPVLPFDIAEATYLSHALEPYMTTEQLIEVRARQLQKRPEDLEAMAERMKAARLNSVREFEKRFTNTIHDYQFAPGNLVLIRNTRIEKELNRKAKPRYLGPMIVVKRGAKGAYTVAELDGSVALLKVAQFRVIPYLPR</sequence>
<protein>
    <recommendedName>
        <fullName evidence="3">Integrase catalytic domain-containing protein</fullName>
    </recommendedName>
</protein>
<accession>A0A165BNC6</accession>
<dbReference type="STRING" id="1314781.A0A165BNC6"/>
<proteinExistence type="predicted"/>
<gene>
    <name evidence="1" type="ORF">EXIGLDRAFT_563039</name>
</gene>
<dbReference type="PANTHER" id="PTHR48475:SF1">
    <property type="entry name" value="RNASE H TYPE-1 DOMAIN-CONTAINING PROTEIN"/>
    <property type="match status" value="1"/>
</dbReference>
<evidence type="ECO:0000313" key="2">
    <source>
        <dbReference type="Proteomes" id="UP000077266"/>
    </source>
</evidence>
<dbReference type="PANTHER" id="PTHR48475">
    <property type="entry name" value="RIBONUCLEASE H"/>
    <property type="match status" value="1"/>
</dbReference>
<evidence type="ECO:0008006" key="3">
    <source>
        <dbReference type="Google" id="ProtNLM"/>
    </source>
</evidence>
<dbReference type="Gene3D" id="3.30.420.10">
    <property type="entry name" value="Ribonuclease H-like superfamily/Ribonuclease H"/>
    <property type="match status" value="1"/>
</dbReference>
<dbReference type="InterPro" id="IPR036397">
    <property type="entry name" value="RNaseH_sf"/>
</dbReference>
<dbReference type="InParanoid" id="A0A165BNC6"/>
<reference evidence="1 2" key="1">
    <citation type="journal article" date="2016" name="Mol. Biol. Evol.">
        <title>Comparative Genomics of Early-Diverging Mushroom-Forming Fungi Provides Insights into the Origins of Lignocellulose Decay Capabilities.</title>
        <authorList>
            <person name="Nagy L.G."/>
            <person name="Riley R."/>
            <person name="Tritt A."/>
            <person name="Adam C."/>
            <person name="Daum C."/>
            <person name="Floudas D."/>
            <person name="Sun H."/>
            <person name="Yadav J.S."/>
            <person name="Pangilinan J."/>
            <person name="Larsson K.H."/>
            <person name="Matsuura K."/>
            <person name="Barry K."/>
            <person name="Labutti K."/>
            <person name="Kuo R."/>
            <person name="Ohm R.A."/>
            <person name="Bhattacharya S.S."/>
            <person name="Shirouzu T."/>
            <person name="Yoshinaga Y."/>
            <person name="Martin F.M."/>
            <person name="Grigoriev I.V."/>
            <person name="Hibbett D.S."/>
        </authorList>
    </citation>
    <scope>NUCLEOTIDE SEQUENCE [LARGE SCALE GENOMIC DNA]</scope>
    <source>
        <strain evidence="1 2">HHB12029</strain>
    </source>
</reference>